<feature type="transmembrane region" description="Helical" evidence="1">
    <location>
        <begin position="75"/>
        <end position="95"/>
    </location>
</feature>
<dbReference type="InterPro" id="IPR029058">
    <property type="entry name" value="AB_hydrolase_fold"/>
</dbReference>
<protein>
    <submittedName>
        <fullName evidence="2">Esterase</fullName>
    </submittedName>
</protein>
<feature type="transmembrane region" description="Helical" evidence="1">
    <location>
        <begin position="12"/>
        <end position="30"/>
    </location>
</feature>
<reference evidence="2 3" key="2">
    <citation type="journal article" date="2010" name="Stand. Genomic Sci.">
        <title>Complete genome sequence of Gordonia bronchialis type strain (3410).</title>
        <authorList>
            <person name="Ivanova N."/>
            <person name="Sikorski J."/>
            <person name="Jando M."/>
            <person name="Lapidus A."/>
            <person name="Nolan M."/>
            <person name="Lucas S."/>
            <person name="Del Rio T.G."/>
            <person name="Tice H."/>
            <person name="Copeland A."/>
            <person name="Cheng J.F."/>
            <person name="Chen F."/>
            <person name="Bruce D."/>
            <person name="Goodwin L."/>
            <person name="Pitluck S."/>
            <person name="Mavromatis K."/>
            <person name="Ovchinnikova G."/>
            <person name="Pati A."/>
            <person name="Chen A."/>
            <person name="Palaniappan K."/>
            <person name="Land M."/>
            <person name="Hauser L."/>
            <person name="Chang Y.J."/>
            <person name="Jeffries C.D."/>
            <person name="Chain P."/>
            <person name="Saunders E."/>
            <person name="Han C."/>
            <person name="Detter J.C."/>
            <person name="Brettin T."/>
            <person name="Rohde M."/>
            <person name="Goker M."/>
            <person name="Bristow J."/>
            <person name="Eisen J.A."/>
            <person name="Markowitz V."/>
            <person name="Hugenholtz P."/>
            <person name="Klenk H.P."/>
            <person name="Kyrpides N.C."/>
        </authorList>
    </citation>
    <scope>NUCLEOTIDE SEQUENCE [LARGE SCALE GENOMIC DNA]</scope>
    <source>
        <strain evidence="3">ATCC 25592 / DSM 43247 / BCRC 13721 / JCM 3198 / KCTC 3076 / NBRC 16047 / NCTC 10667</strain>
    </source>
</reference>
<dbReference type="GO" id="GO:0016747">
    <property type="term" value="F:acyltransferase activity, transferring groups other than amino-acyl groups"/>
    <property type="evidence" value="ECO:0007669"/>
    <property type="project" value="TreeGrafter"/>
</dbReference>
<dbReference type="Proteomes" id="UP000001219">
    <property type="component" value="Chromosome"/>
</dbReference>
<dbReference type="PANTHER" id="PTHR48098">
    <property type="entry name" value="ENTEROCHELIN ESTERASE-RELATED"/>
    <property type="match status" value="1"/>
</dbReference>
<keyword evidence="1" id="KW-0812">Transmembrane</keyword>
<keyword evidence="3" id="KW-1185">Reference proteome</keyword>
<dbReference type="PANTHER" id="PTHR48098:SF1">
    <property type="entry name" value="DIACYLGLYCEROL ACYLTRANSFERASE_MYCOLYLTRANSFERASE AG85A"/>
    <property type="match status" value="1"/>
</dbReference>
<keyword evidence="1" id="KW-0472">Membrane</keyword>
<dbReference type="ESTHER" id="gorb4-d0lf68">
    <property type="family name" value="A85-Est-Putative"/>
</dbReference>
<keyword evidence="1" id="KW-1133">Transmembrane helix</keyword>
<dbReference type="HOGENOM" id="CLU_037947_2_0_11"/>
<dbReference type="InterPro" id="IPR000801">
    <property type="entry name" value="Esterase-like"/>
</dbReference>
<feature type="transmembrane region" description="Helical" evidence="1">
    <location>
        <begin position="37"/>
        <end position="60"/>
    </location>
</feature>
<feature type="transmembrane region" description="Helical" evidence="1">
    <location>
        <begin position="107"/>
        <end position="126"/>
    </location>
</feature>
<organism evidence="2 3">
    <name type="scientific">Gordonia bronchialis (strain ATCC 25592 / DSM 43247 / BCRC 13721 / JCM 3198 / KCTC 3076 / NBRC 16047 / NCTC 10667)</name>
    <name type="common">Rhodococcus bronchialis</name>
    <dbReference type="NCBI Taxonomy" id="526226"/>
    <lineage>
        <taxon>Bacteria</taxon>
        <taxon>Bacillati</taxon>
        <taxon>Actinomycetota</taxon>
        <taxon>Actinomycetes</taxon>
        <taxon>Mycobacteriales</taxon>
        <taxon>Gordoniaceae</taxon>
        <taxon>Gordonia</taxon>
    </lineage>
</organism>
<dbReference type="Gene3D" id="3.40.50.1820">
    <property type="entry name" value="alpha/beta hydrolase"/>
    <property type="match status" value="1"/>
</dbReference>
<dbReference type="AlphaFoldDB" id="D0LF68"/>
<dbReference type="EMBL" id="CP001802">
    <property type="protein sequence ID" value="ACY22763.1"/>
    <property type="molecule type" value="Genomic_DNA"/>
</dbReference>
<name>D0LF68_GORB4</name>
<evidence type="ECO:0000256" key="1">
    <source>
        <dbReference type="SAM" id="Phobius"/>
    </source>
</evidence>
<dbReference type="SUPFAM" id="SSF53474">
    <property type="entry name" value="alpha/beta-Hydrolases"/>
    <property type="match status" value="1"/>
</dbReference>
<reference evidence="3" key="1">
    <citation type="submission" date="2009-10" db="EMBL/GenBank/DDBJ databases">
        <title>The complete chromosome of Gordonia bronchialis DSM 43247.</title>
        <authorList>
            <consortium name="US DOE Joint Genome Institute (JGI-PGF)"/>
            <person name="Lucas S."/>
            <person name="Copeland A."/>
            <person name="Lapidus A."/>
            <person name="Glavina del Rio T."/>
            <person name="Dalin E."/>
            <person name="Tice H."/>
            <person name="Bruce D."/>
            <person name="Goodwin L."/>
            <person name="Pitluck S."/>
            <person name="Kyrpides N."/>
            <person name="Mavromatis K."/>
            <person name="Ivanova N."/>
            <person name="Ovchinnikova G."/>
            <person name="Saunders E."/>
            <person name="Brettin T."/>
            <person name="Detter J.C."/>
            <person name="Han C."/>
            <person name="Larimer F."/>
            <person name="Land M."/>
            <person name="Hauser L."/>
            <person name="Markowitz V."/>
            <person name="Cheng J.-F."/>
            <person name="Hugenholtz P."/>
            <person name="Woyke T."/>
            <person name="Wu D."/>
            <person name="Jando M."/>
            <person name="Schneider S."/>
            <person name="Goeker M."/>
            <person name="Klenk H.-P."/>
            <person name="Eisen J.A."/>
        </authorList>
    </citation>
    <scope>NUCLEOTIDE SEQUENCE [LARGE SCALE GENOMIC DNA]</scope>
    <source>
        <strain evidence="3">ATCC 25592 / DSM 43247 / BCRC 13721 / JCM 3198 / KCTC 3076 / NBRC 16047 / NCTC 10667</strain>
    </source>
</reference>
<dbReference type="Pfam" id="PF00756">
    <property type="entry name" value="Esterase"/>
    <property type="match status" value="1"/>
</dbReference>
<dbReference type="eggNOG" id="COG0627">
    <property type="taxonomic scope" value="Bacteria"/>
</dbReference>
<evidence type="ECO:0000313" key="2">
    <source>
        <dbReference type="EMBL" id="ACY22763.1"/>
    </source>
</evidence>
<dbReference type="KEGG" id="gbr:Gbro_3573"/>
<proteinExistence type="predicted"/>
<sequence>MNWFLDLSLVDGWLLPTLVALGLLAMIWLVSVWSRRFLVLVVPTVAAVSVLAVLLAHWIIDGALKIFPEPVPTMIYVWSGVILFGVLLAIVRIIAPRPAGATASLTGRIISAVAMVAVIAAGMAQINAVTGKYPTIRTLVGAQHVETTDLPARQGSHAVRLEKWRAPSGLPEHGRVATVPIPATASGFTARPAKVYLPPAYFAAQRPVLPVIVLIAGQPGSPDDWLLSAGIADTLDEFAARHHGVTPIVIAADGTGTELGNPLCMDSRLGNVDTYLSTHLAEWARNSLDAETDRKKWAVGGLSCGGTCALQLVTNHPDMYSVFLNMSGQWEPTLGDRNRTVSAAFGGNAAAFTAVNPVDLMRTRKYPDVAGVFLVGADDHAYRPGLERVYRVANESGMNVRFDTIPGGHDFTLWDKGFRKELPWLAQRIGIG</sequence>
<dbReference type="OrthoDB" id="3723842at2"/>
<evidence type="ECO:0000313" key="3">
    <source>
        <dbReference type="Proteomes" id="UP000001219"/>
    </source>
</evidence>
<dbReference type="InterPro" id="IPR050583">
    <property type="entry name" value="Mycobacterial_A85_antigen"/>
</dbReference>
<gene>
    <name evidence="2" type="ordered locus">Gbro_3573</name>
</gene>
<dbReference type="PROSITE" id="PS50007">
    <property type="entry name" value="PIPLC_X_DOMAIN"/>
    <property type="match status" value="1"/>
</dbReference>
<dbReference type="RefSeq" id="WP_012835276.1">
    <property type="nucleotide sequence ID" value="NC_013441.1"/>
</dbReference>
<dbReference type="STRING" id="526226.Gbro_3573"/>
<accession>D0LF68</accession>